<dbReference type="GO" id="GO:0005975">
    <property type="term" value="P:carbohydrate metabolic process"/>
    <property type="evidence" value="ECO:0007669"/>
    <property type="project" value="InterPro"/>
</dbReference>
<evidence type="ECO:0000259" key="6">
    <source>
        <dbReference type="Pfam" id="PF01522"/>
    </source>
</evidence>
<comment type="function">
    <text evidence="1">Is involved in generating a small heat-stable compound (Nod), an acylated oligomer of N-acetylglucosamine, that stimulates mitosis in various plant protoplasts.</text>
</comment>
<dbReference type="AlphaFoldDB" id="A0A508X9Y1"/>
<dbReference type="GO" id="GO:0016810">
    <property type="term" value="F:hydrolase activity, acting on carbon-nitrogen (but not peptide) bonds"/>
    <property type="evidence" value="ECO:0007669"/>
    <property type="project" value="InterPro"/>
</dbReference>
<dbReference type="EMBL" id="NBUC01000093">
    <property type="protein sequence ID" value="PLU01483.1"/>
    <property type="molecule type" value="Genomic_DNA"/>
</dbReference>
<dbReference type="RefSeq" id="WP_018012198.1">
    <property type="nucleotide sequence ID" value="NZ_ATYC01000022.1"/>
</dbReference>
<dbReference type="EMBL" id="CABFNB010000139">
    <property type="protein sequence ID" value="VTZ64805.1"/>
    <property type="molecule type" value="Genomic_DNA"/>
</dbReference>
<evidence type="ECO:0000256" key="1">
    <source>
        <dbReference type="ARBA" id="ARBA00003236"/>
    </source>
</evidence>
<evidence type="ECO:0000256" key="4">
    <source>
        <dbReference type="ARBA" id="ARBA00022729"/>
    </source>
</evidence>
<dbReference type="InterPro" id="IPR011330">
    <property type="entry name" value="Glyco_hydro/deAcase_b/a-brl"/>
</dbReference>
<evidence type="ECO:0000256" key="3">
    <source>
        <dbReference type="ARBA" id="ARBA00020071"/>
    </source>
</evidence>
<accession>A0A508X9Y1</accession>
<dbReference type="GeneID" id="61609781"/>
<reference evidence="7" key="1">
    <citation type="submission" date="2017-04" db="EMBL/GenBank/DDBJ databases">
        <authorList>
            <person name="Porter S."/>
            <person name="Friesen M.L."/>
            <person name="Faber-Hammond J."/>
        </authorList>
    </citation>
    <scope>NUCLEOTIDE SEQUENCE</scope>
    <source>
        <strain evidence="7">Str16</strain>
    </source>
</reference>
<comment type="similarity">
    <text evidence="2">Belongs to the polysaccharide deacetylase family.</text>
</comment>
<evidence type="ECO:0000313" key="9">
    <source>
        <dbReference type="Proteomes" id="UP001190825"/>
    </source>
</evidence>
<dbReference type="InterPro" id="IPR002509">
    <property type="entry name" value="NODB_dom"/>
</dbReference>
<dbReference type="Pfam" id="PF01522">
    <property type="entry name" value="Polysacc_deac_1"/>
    <property type="match status" value="2"/>
</dbReference>
<evidence type="ECO:0000256" key="5">
    <source>
        <dbReference type="ARBA" id="ARBA00032976"/>
    </source>
</evidence>
<dbReference type="Gene3D" id="3.20.20.370">
    <property type="entry name" value="Glycoside hydrolase/deacetylase"/>
    <property type="match status" value="1"/>
</dbReference>
<sequence>MKDGFAGLVRTHVKRTAITGGLEAAHLLARARLMGAARGRGAVFTLHHVRPKVPRSFDPNAHLEITPEFLEDAILTLKRDGYRFIPLDELPSSLTFAGTRPLACFTLDDGYRNNLDHALPVFERHGVPFTVFVTAGYAERTHTLWWETLAELLSVSRRFHFDFGTGEEIVASGSLPQKQAAFDRLATYIHESGEADAIAALNRAACEHGIDPLAITERLTLDEAGLRRLIRCPLASLGGHTISHRAIARLGDGEARREIAGSAGCVEAITGRRPSTFAYPYGDRLSVSPRDHRLVAELGISVAVTTQPAMLAETTNLHALPRISLNGHFQNARYVTALGSGIPFRLFARGAG</sequence>
<feature type="domain" description="NodB homology" evidence="6">
    <location>
        <begin position="226"/>
        <end position="285"/>
    </location>
</feature>
<proteinExistence type="inferred from homology"/>
<keyword evidence="9" id="KW-1185">Reference proteome</keyword>
<reference evidence="7 9" key="2">
    <citation type="journal article" date="2018" name="FEMS Microbiol. Ecol.">
        <title>Co-invading symbiotic mutualists of Medicago polymorpha retain high ancestral diversity and contain diverse accessory genomes.</title>
        <authorList>
            <person name="Porter S.S."/>
            <person name="Faber-Hammond J.J."/>
            <person name="Friesen M.L."/>
        </authorList>
    </citation>
    <scope>NUCLEOTIDE SEQUENCE [LARGE SCALE GENOMIC DNA]</scope>
    <source>
        <strain evidence="7 9">Str16</strain>
    </source>
</reference>
<evidence type="ECO:0000313" key="8">
    <source>
        <dbReference type="EMBL" id="VTZ64805.1"/>
    </source>
</evidence>
<dbReference type="CDD" id="cd10968">
    <property type="entry name" value="CE4_Mlr8448_like_5s"/>
    <property type="match status" value="1"/>
</dbReference>
<feature type="domain" description="NodB homology" evidence="6">
    <location>
        <begin position="102"/>
        <end position="149"/>
    </location>
</feature>
<organism evidence="8">
    <name type="scientific">Sinorhizobium medicae</name>
    <dbReference type="NCBI Taxonomy" id="110321"/>
    <lineage>
        <taxon>Bacteria</taxon>
        <taxon>Pseudomonadati</taxon>
        <taxon>Pseudomonadota</taxon>
        <taxon>Alphaproteobacteria</taxon>
        <taxon>Hyphomicrobiales</taxon>
        <taxon>Rhizobiaceae</taxon>
        <taxon>Sinorhizobium/Ensifer group</taxon>
        <taxon>Sinorhizobium</taxon>
    </lineage>
</organism>
<dbReference type="PANTHER" id="PTHR34216:SF7">
    <property type="entry name" value="POLY-BETA-1,6-N-ACETYL-D-GLUCOSAMINE N-DEACETYLASE"/>
    <property type="match status" value="1"/>
</dbReference>
<reference evidence="8" key="3">
    <citation type="submission" date="2019-06" db="EMBL/GenBank/DDBJ databases">
        <authorList>
            <person name="Le Quere A."/>
            <person name="Colella S."/>
        </authorList>
    </citation>
    <scope>NUCLEOTIDE SEQUENCE</scope>
    <source>
        <strain evidence="8">EmedicaeMD41</strain>
    </source>
</reference>
<dbReference type="Proteomes" id="UP001190825">
    <property type="component" value="Unassembled WGS sequence"/>
</dbReference>
<dbReference type="InterPro" id="IPR051398">
    <property type="entry name" value="Polysacch_Deacetylase"/>
</dbReference>
<dbReference type="PANTHER" id="PTHR34216">
    <property type="match status" value="1"/>
</dbReference>
<dbReference type="Proteomes" id="UP000507954">
    <property type="component" value="Unassembled WGS sequence"/>
</dbReference>
<gene>
    <name evidence="7" type="ORF">BMJ33_19005</name>
    <name evidence="8" type="ORF">EMEDMD4_70108</name>
</gene>
<name>A0A508X9Y1_9HYPH</name>
<protein>
    <recommendedName>
        <fullName evidence="3">Chitooligosaccharide deacetylase</fullName>
    </recommendedName>
    <alternativeName>
        <fullName evidence="5">Nodulation protein B</fullName>
    </alternativeName>
</protein>
<evidence type="ECO:0000256" key="2">
    <source>
        <dbReference type="ARBA" id="ARBA00010973"/>
    </source>
</evidence>
<evidence type="ECO:0000313" key="7">
    <source>
        <dbReference type="EMBL" id="PLU01483.1"/>
    </source>
</evidence>
<dbReference type="SUPFAM" id="SSF88713">
    <property type="entry name" value="Glycoside hydrolase/deacetylase"/>
    <property type="match status" value="1"/>
</dbReference>
<keyword evidence="4" id="KW-0732">Signal</keyword>